<evidence type="ECO:0000313" key="4">
    <source>
        <dbReference type="EMBL" id="TDC30678.1"/>
    </source>
</evidence>
<dbReference type="PANTHER" id="PTHR45527">
    <property type="entry name" value="NONRIBOSOMAL PEPTIDE SYNTHETASE"/>
    <property type="match status" value="1"/>
</dbReference>
<sequence length="630" mass="66283">MSAASSALPPPVWEEGDSVDSDASIWQLWTEVVQSYPERVAVRDAAGETVTYHELDRLAREQAAGLLAAGVGPGDVVVIAHPRGRDELAAVLGVLAARATYLALDEAAPDDRLAAMLELAAPVAVLGPFDRARRVARASAGRCRPLRPGSAGSEVPRTPADDAATNPEAIAYIAFTSGTSGVPKAVRIPHRGVVRLVRGAGYLPSGPGQRFLRLAPLAFDASTLEIFLPLLTGATVEAMPAGPVAPPGLSGFLLDREITVAWLTAGLFRIMIDEAVDGFAALTAVVTGGDVVSADHARRLLHRFPRITVVNGYGPTENTTFSTVHTVVASGGEASVPIGRPVPGTTVRVVDEHDVPLPIGRTGELVLLGQGLARGYLGAPEQTAAAFRPLPGDDRPAYRTGDLVRWCDGELQYVGRRDRQVKIRGHRVELEEIEQHVRATGLIRDVAVVAAGRPGNLRILCAVIADPADAPIAELRQLLAQVLPPSMLPQLWTVLDRIPLTANGKVDADALVAAADTHAPSTADDARGSAEAATAESGLATGPVVDAVAGARGRAKVEALIVQAWTDVLGFSDFGRRDGFFDVGGDSLMAAQLHTRLTELLPEHGVRIVDIFRYPSVAALTDHLLTAGVR</sequence>
<dbReference type="Gene3D" id="3.40.50.980">
    <property type="match status" value="2"/>
</dbReference>
<dbReference type="GO" id="GO:0005737">
    <property type="term" value="C:cytoplasm"/>
    <property type="evidence" value="ECO:0007669"/>
    <property type="project" value="TreeGrafter"/>
</dbReference>
<dbReference type="PROSITE" id="PS00455">
    <property type="entry name" value="AMP_BINDING"/>
    <property type="match status" value="1"/>
</dbReference>
<dbReference type="InterPro" id="IPR045851">
    <property type="entry name" value="AMP-bd_C_sf"/>
</dbReference>
<protein>
    <submittedName>
        <fullName evidence="4">Amino acid adenylation domain-containing protein</fullName>
    </submittedName>
</protein>
<dbReference type="SMART" id="SM00823">
    <property type="entry name" value="PKS_PP"/>
    <property type="match status" value="1"/>
</dbReference>
<dbReference type="PANTHER" id="PTHR45527:SF1">
    <property type="entry name" value="FATTY ACID SYNTHASE"/>
    <property type="match status" value="1"/>
</dbReference>
<dbReference type="GO" id="GO:0043041">
    <property type="term" value="P:amino acid activation for nonribosomal peptide biosynthetic process"/>
    <property type="evidence" value="ECO:0007669"/>
    <property type="project" value="TreeGrafter"/>
</dbReference>
<keyword evidence="1" id="KW-0596">Phosphopantetheine</keyword>
<gene>
    <name evidence="4" type="ORF">E1261_12775</name>
</gene>
<evidence type="ECO:0000256" key="1">
    <source>
        <dbReference type="ARBA" id="ARBA00022450"/>
    </source>
</evidence>
<dbReference type="SUPFAM" id="SSF56801">
    <property type="entry name" value="Acetyl-CoA synthetase-like"/>
    <property type="match status" value="1"/>
</dbReference>
<dbReference type="AlphaFoldDB" id="A0A4R4Q6A4"/>
<dbReference type="GO" id="GO:0031177">
    <property type="term" value="F:phosphopantetheine binding"/>
    <property type="evidence" value="ECO:0007669"/>
    <property type="project" value="InterPro"/>
</dbReference>
<dbReference type="InterPro" id="IPR020806">
    <property type="entry name" value="PKS_PP-bd"/>
</dbReference>
<dbReference type="Pfam" id="PF00501">
    <property type="entry name" value="AMP-binding"/>
    <property type="match status" value="1"/>
</dbReference>
<dbReference type="EMBL" id="SMKA01000042">
    <property type="protein sequence ID" value="TDC30678.1"/>
    <property type="molecule type" value="Genomic_DNA"/>
</dbReference>
<dbReference type="InterPro" id="IPR010071">
    <property type="entry name" value="AA_adenyl_dom"/>
</dbReference>
<accession>A0A4R4Q6A4</accession>
<feature type="domain" description="Carrier" evidence="3">
    <location>
        <begin position="552"/>
        <end position="628"/>
    </location>
</feature>
<dbReference type="OrthoDB" id="9803968at2"/>
<dbReference type="InterPro" id="IPR000873">
    <property type="entry name" value="AMP-dep_synth/lig_dom"/>
</dbReference>
<name>A0A4R4Q6A4_9ACTN</name>
<organism evidence="4 5">
    <name type="scientific">Kribbella albertanoniae</name>
    <dbReference type="NCBI Taxonomy" id="1266829"/>
    <lineage>
        <taxon>Bacteria</taxon>
        <taxon>Bacillati</taxon>
        <taxon>Actinomycetota</taxon>
        <taxon>Actinomycetes</taxon>
        <taxon>Propionibacteriales</taxon>
        <taxon>Kribbellaceae</taxon>
        <taxon>Kribbella</taxon>
    </lineage>
</organism>
<dbReference type="Proteomes" id="UP000295075">
    <property type="component" value="Unassembled WGS sequence"/>
</dbReference>
<dbReference type="InterPro" id="IPR036736">
    <property type="entry name" value="ACP-like_sf"/>
</dbReference>
<reference evidence="4 5" key="1">
    <citation type="submission" date="2019-03" db="EMBL/GenBank/DDBJ databases">
        <title>Draft genome sequences of novel Actinobacteria.</title>
        <authorList>
            <person name="Sahin N."/>
            <person name="Ay H."/>
            <person name="Saygin H."/>
        </authorList>
    </citation>
    <scope>NUCLEOTIDE SEQUENCE [LARGE SCALE GENOMIC DNA]</scope>
    <source>
        <strain evidence="4 5">JCM 30547</strain>
    </source>
</reference>
<proteinExistence type="predicted"/>
<dbReference type="SUPFAM" id="SSF47336">
    <property type="entry name" value="ACP-like"/>
    <property type="match status" value="1"/>
</dbReference>
<dbReference type="PROSITE" id="PS50075">
    <property type="entry name" value="CARRIER"/>
    <property type="match status" value="1"/>
</dbReference>
<keyword evidence="5" id="KW-1185">Reference proteome</keyword>
<dbReference type="RefSeq" id="WP_132406140.1">
    <property type="nucleotide sequence ID" value="NZ_SMKA01000042.1"/>
</dbReference>
<dbReference type="GO" id="GO:0044550">
    <property type="term" value="P:secondary metabolite biosynthetic process"/>
    <property type="evidence" value="ECO:0007669"/>
    <property type="project" value="TreeGrafter"/>
</dbReference>
<dbReference type="InterPro" id="IPR020845">
    <property type="entry name" value="AMP-binding_CS"/>
</dbReference>
<evidence type="ECO:0000259" key="3">
    <source>
        <dbReference type="PROSITE" id="PS50075"/>
    </source>
</evidence>
<dbReference type="InterPro" id="IPR009081">
    <property type="entry name" value="PP-bd_ACP"/>
</dbReference>
<dbReference type="Pfam" id="PF00550">
    <property type="entry name" value="PP-binding"/>
    <property type="match status" value="1"/>
</dbReference>
<evidence type="ECO:0000313" key="5">
    <source>
        <dbReference type="Proteomes" id="UP000295075"/>
    </source>
</evidence>
<keyword evidence="2" id="KW-0597">Phosphoprotein</keyword>
<dbReference type="Gene3D" id="1.10.1200.10">
    <property type="entry name" value="ACP-like"/>
    <property type="match status" value="1"/>
</dbReference>
<dbReference type="Gene3D" id="2.30.38.10">
    <property type="entry name" value="Luciferase, Domain 3"/>
    <property type="match status" value="1"/>
</dbReference>
<dbReference type="Gene3D" id="3.30.300.30">
    <property type="match status" value="1"/>
</dbReference>
<dbReference type="NCBIfam" id="TIGR01733">
    <property type="entry name" value="AA-adenyl-dom"/>
    <property type="match status" value="1"/>
</dbReference>
<comment type="caution">
    <text evidence="4">The sequence shown here is derived from an EMBL/GenBank/DDBJ whole genome shotgun (WGS) entry which is preliminary data.</text>
</comment>
<evidence type="ECO:0000256" key="2">
    <source>
        <dbReference type="ARBA" id="ARBA00022553"/>
    </source>
</evidence>